<dbReference type="Pfam" id="PF04828">
    <property type="entry name" value="GFA"/>
    <property type="match status" value="1"/>
</dbReference>
<dbReference type="InterPro" id="IPR011057">
    <property type="entry name" value="Mss4-like_sf"/>
</dbReference>
<dbReference type="EMBL" id="CAVMBE010000002">
    <property type="protein sequence ID" value="CAK3790238.1"/>
    <property type="molecule type" value="Genomic_DNA"/>
</dbReference>
<evidence type="ECO:0000256" key="4">
    <source>
        <dbReference type="ARBA" id="ARBA00023239"/>
    </source>
</evidence>
<dbReference type="GO" id="GO:0016846">
    <property type="term" value="F:carbon-sulfur lyase activity"/>
    <property type="evidence" value="ECO:0007669"/>
    <property type="project" value="InterPro"/>
</dbReference>
<dbReference type="Proteomes" id="UP001296104">
    <property type="component" value="Unassembled WGS sequence"/>
</dbReference>
<accession>A0AAI8W1K9</accession>
<name>A0AAI8W1K9_9PEZI</name>
<evidence type="ECO:0000313" key="7">
    <source>
        <dbReference type="Proteomes" id="UP001296104"/>
    </source>
</evidence>
<evidence type="ECO:0000256" key="2">
    <source>
        <dbReference type="ARBA" id="ARBA00022723"/>
    </source>
</evidence>
<comment type="caution">
    <text evidence="6">The sequence shown here is derived from an EMBL/GenBank/DDBJ whole genome shotgun (WGS) entry which is preliminary data.</text>
</comment>
<proteinExistence type="inferred from homology"/>
<dbReference type="PROSITE" id="PS51891">
    <property type="entry name" value="CENP_V_GFA"/>
    <property type="match status" value="1"/>
</dbReference>
<feature type="domain" description="CENP-V/GFA" evidence="5">
    <location>
        <begin position="21"/>
        <end position="144"/>
    </location>
</feature>
<sequence>MAPSFEGNPSDQDPSTLNNGMKGSCLCGNITIHINQEGLFDKPNGHVCHCFNCRRFAGSSHVNILALPTKNVTVVDPKSYLKTYQDEDTGNGNVVPRSFCSNCGSAVGVFPAVVPELSMVALGLFPRMPEPEFEVFTKHRQEWEGPVTERTRQCAFAEEFKEFVPGILKQ</sequence>
<evidence type="ECO:0000256" key="1">
    <source>
        <dbReference type="ARBA" id="ARBA00005495"/>
    </source>
</evidence>
<keyword evidence="7" id="KW-1185">Reference proteome</keyword>
<keyword evidence="3" id="KW-0862">Zinc</keyword>
<reference evidence="6" key="1">
    <citation type="submission" date="2023-11" db="EMBL/GenBank/DDBJ databases">
        <authorList>
            <person name="Alioto T."/>
            <person name="Alioto T."/>
            <person name="Gomez Garrido J."/>
        </authorList>
    </citation>
    <scope>NUCLEOTIDE SEQUENCE</scope>
</reference>
<dbReference type="PANTHER" id="PTHR33337:SF43">
    <property type="entry name" value="CENP-V_GFA DOMAIN-CONTAINING PROTEIN"/>
    <property type="match status" value="1"/>
</dbReference>
<evidence type="ECO:0000256" key="3">
    <source>
        <dbReference type="ARBA" id="ARBA00022833"/>
    </source>
</evidence>
<dbReference type="PANTHER" id="PTHR33337">
    <property type="entry name" value="GFA DOMAIN-CONTAINING PROTEIN"/>
    <property type="match status" value="1"/>
</dbReference>
<dbReference type="InterPro" id="IPR006913">
    <property type="entry name" value="CENP-V/GFA"/>
</dbReference>
<evidence type="ECO:0000313" key="6">
    <source>
        <dbReference type="EMBL" id="CAK3790238.1"/>
    </source>
</evidence>
<dbReference type="SUPFAM" id="SSF51316">
    <property type="entry name" value="Mss4-like"/>
    <property type="match status" value="1"/>
</dbReference>
<dbReference type="GO" id="GO:0046872">
    <property type="term" value="F:metal ion binding"/>
    <property type="evidence" value="ECO:0007669"/>
    <property type="project" value="UniProtKB-KW"/>
</dbReference>
<protein>
    <recommendedName>
        <fullName evidence="5">CENP-V/GFA domain-containing protein</fullName>
    </recommendedName>
</protein>
<gene>
    <name evidence="6" type="ORF">LECACI_7A000694</name>
</gene>
<organism evidence="6 7">
    <name type="scientific">Lecanosticta acicola</name>
    <dbReference type="NCBI Taxonomy" id="111012"/>
    <lineage>
        <taxon>Eukaryota</taxon>
        <taxon>Fungi</taxon>
        <taxon>Dikarya</taxon>
        <taxon>Ascomycota</taxon>
        <taxon>Pezizomycotina</taxon>
        <taxon>Dothideomycetes</taxon>
        <taxon>Dothideomycetidae</taxon>
        <taxon>Mycosphaerellales</taxon>
        <taxon>Mycosphaerellaceae</taxon>
        <taxon>Lecanosticta</taxon>
    </lineage>
</organism>
<keyword evidence="2" id="KW-0479">Metal-binding</keyword>
<comment type="similarity">
    <text evidence="1">Belongs to the Gfa family.</text>
</comment>
<dbReference type="Gene3D" id="3.90.1590.10">
    <property type="entry name" value="glutathione-dependent formaldehyde- activating enzyme (gfa)"/>
    <property type="match status" value="1"/>
</dbReference>
<keyword evidence="4" id="KW-0456">Lyase</keyword>
<evidence type="ECO:0000259" key="5">
    <source>
        <dbReference type="PROSITE" id="PS51891"/>
    </source>
</evidence>
<dbReference type="AlphaFoldDB" id="A0AAI8W1K9"/>